<dbReference type="EMBL" id="JANIBJ010000012">
    <property type="protein sequence ID" value="MCQ8104018.1"/>
    <property type="molecule type" value="Genomic_DNA"/>
</dbReference>
<dbReference type="RefSeq" id="WP_256601776.1">
    <property type="nucleotide sequence ID" value="NZ_JANIBJ010000012.1"/>
</dbReference>
<proteinExistence type="predicted"/>
<feature type="transmembrane region" description="Helical" evidence="1">
    <location>
        <begin position="59"/>
        <end position="78"/>
    </location>
</feature>
<feature type="transmembrane region" description="Helical" evidence="1">
    <location>
        <begin position="154"/>
        <end position="178"/>
    </location>
</feature>
<feature type="transmembrane region" description="Helical" evidence="1">
    <location>
        <begin position="27"/>
        <end position="53"/>
    </location>
</feature>
<dbReference type="PANTHER" id="PTHR35531:SF1">
    <property type="entry name" value="INNER MEMBRANE PROTEIN YBCI-RELATED"/>
    <property type="match status" value="1"/>
</dbReference>
<keyword evidence="1" id="KW-1133">Transmembrane helix</keyword>
<evidence type="ECO:0000313" key="3">
    <source>
        <dbReference type="Proteomes" id="UP001524499"/>
    </source>
</evidence>
<keyword evidence="1" id="KW-0472">Membrane</keyword>
<sequence>MPTVFTHPAVPIALAFGLGRKKVSGRLLCAGVVASAAPDLDVIAFSLGIPYAAELGHRGFSHSLLFAFALALLGASLFRWLHSTFRRSFWFLFIAAVSHGILDAFTNGGLGIAFLWPWSGERYFAPTRVIEVSPLGVSRFFSPKGVEVLRSECIWIWLPFMGLAIILAVLRRISLLFARGDKVR</sequence>
<feature type="transmembrane region" description="Helical" evidence="1">
    <location>
        <begin position="90"/>
        <end position="116"/>
    </location>
</feature>
<comment type="caution">
    <text evidence="2">The sequence shown here is derived from an EMBL/GenBank/DDBJ whole genome shotgun (WGS) entry which is preliminary data.</text>
</comment>
<dbReference type="Proteomes" id="UP001524499">
    <property type="component" value="Unassembled WGS sequence"/>
</dbReference>
<evidence type="ECO:0000313" key="2">
    <source>
        <dbReference type="EMBL" id="MCQ8104018.1"/>
    </source>
</evidence>
<reference evidence="2 3" key="1">
    <citation type="submission" date="2022-07" db="EMBL/GenBank/DDBJ databases">
        <title>Methylomonas rivi sp. nov., Methylomonas rosea sp. nov., Methylomonas aureus sp. nov. and Methylomonas subterranea sp. nov., four novel methanotrophs isolated from a freshwater creek and the deep terrestrial subsurface.</title>
        <authorList>
            <person name="Abin C."/>
            <person name="Sankaranarayanan K."/>
            <person name="Garner C."/>
            <person name="Sindelar R."/>
            <person name="Kotary K."/>
            <person name="Garner R."/>
            <person name="Barclay S."/>
            <person name="Lawson P."/>
            <person name="Krumholz L."/>
        </authorList>
    </citation>
    <scope>NUCLEOTIDE SEQUENCE [LARGE SCALE GENOMIC DNA]</scope>
    <source>
        <strain evidence="2 3">SURF-2</strain>
    </source>
</reference>
<keyword evidence="1" id="KW-0812">Transmembrane</keyword>
<dbReference type="InterPro" id="IPR007404">
    <property type="entry name" value="YdjM-like"/>
</dbReference>
<name>A0ABT1TEX5_9GAMM</name>
<organism evidence="2 3">
    <name type="scientific">Methylomonas subterranea</name>
    <dbReference type="NCBI Taxonomy" id="2952225"/>
    <lineage>
        <taxon>Bacteria</taxon>
        <taxon>Pseudomonadati</taxon>
        <taxon>Pseudomonadota</taxon>
        <taxon>Gammaproteobacteria</taxon>
        <taxon>Methylococcales</taxon>
        <taxon>Methylococcaceae</taxon>
        <taxon>Methylomonas</taxon>
    </lineage>
</organism>
<gene>
    <name evidence="2" type="ORF">NP590_07875</name>
</gene>
<dbReference type="PANTHER" id="PTHR35531">
    <property type="entry name" value="INNER MEMBRANE PROTEIN YBCI-RELATED"/>
    <property type="match status" value="1"/>
</dbReference>
<accession>A0ABT1TEX5</accession>
<keyword evidence="2" id="KW-0378">Hydrolase</keyword>
<evidence type="ECO:0000256" key="1">
    <source>
        <dbReference type="SAM" id="Phobius"/>
    </source>
</evidence>
<dbReference type="Pfam" id="PF04307">
    <property type="entry name" value="YdjM"/>
    <property type="match status" value="1"/>
</dbReference>
<protein>
    <submittedName>
        <fullName evidence="2">Metal-dependent hydrolase</fullName>
    </submittedName>
</protein>
<dbReference type="GO" id="GO:0016787">
    <property type="term" value="F:hydrolase activity"/>
    <property type="evidence" value="ECO:0007669"/>
    <property type="project" value="UniProtKB-KW"/>
</dbReference>
<keyword evidence="3" id="KW-1185">Reference proteome</keyword>